<organism evidence="2 3">
    <name type="scientific">Lihuaxuella thermophila</name>
    <dbReference type="NCBI Taxonomy" id="1173111"/>
    <lineage>
        <taxon>Bacteria</taxon>
        <taxon>Bacillati</taxon>
        <taxon>Bacillota</taxon>
        <taxon>Bacilli</taxon>
        <taxon>Bacillales</taxon>
        <taxon>Thermoactinomycetaceae</taxon>
        <taxon>Lihuaxuella</taxon>
    </lineage>
</organism>
<feature type="region of interest" description="Disordered" evidence="1">
    <location>
        <begin position="1"/>
        <end position="33"/>
    </location>
</feature>
<dbReference type="RefSeq" id="WP_089966430.1">
    <property type="nucleotide sequence ID" value="NZ_FOCQ01000004.1"/>
</dbReference>
<dbReference type="EMBL" id="FOCQ01000004">
    <property type="protein sequence ID" value="SEN00570.1"/>
    <property type="molecule type" value="Genomic_DNA"/>
</dbReference>
<dbReference type="Proteomes" id="UP000199695">
    <property type="component" value="Unassembled WGS sequence"/>
</dbReference>
<proteinExistence type="predicted"/>
<keyword evidence="3" id="KW-1185">Reference proteome</keyword>
<reference evidence="2 3" key="1">
    <citation type="submission" date="2016-10" db="EMBL/GenBank/DDBJ databases">
        <authorList>
            <person name="de Groot N.N."/>
        </authorList>
    </citation>
    <scope>NUCLEOTIDE SEQUENCE [LARGE SCALE GENOMIC DNA]</scope>
    <source>
        <strain evidence="2 3">DSM 46701</strain>
    </source>
</reference>
<dbReference type="AlphaFoldDB" id="A0A1H8CZW8"/>
<evidence type="ECO:0000256" key="1">
    <source>
        <dbReference type="SAM" id="MobiDB-lite"/>
    </source>
</evidence>
<evidence type="ECO:0008006" key="4">
    <source>
        <dbReference type="Google" id="ProtNLM"/>
    </source>
</evidence>
<evidence type="ECO:0000313" key="2">
    <source>
        <dbReference type="EMBL" id="SEN00570.1"/>
    </source>
</evidence>
<gene>
    <name evidence="2" type="ORF">SAMN05444955_104214</name>
</gene>
<protein>
    <recommendedName>
        <fullName evidence="4">YfhD-like protein</fullName>
    </recommendedName>
</protein>
<sequence>MKTRDQHFEMENKDNQNEQDKHGTTVGGIEIDPSPTVEQFQGLPLESLTHNAVDLAIAEERDRIERTRRQIENEQD</sequence>
<accession>A0A1H8CZW8</accession>
<evidence type="ECO:0000313" key="3">
    <source>
        <dbReference type="Proteomes" id="UP000199695"/>
    </source>
</evidence>
<feature type="compositionally biased region" description="Basic and acidic residues" evidence="1">
    <location>
        <begin position="1"/>
        <end position="23"/>
    </location>
</feature>
<name>A0A1H8CZW8_9BACL</name>